<dbReference type="AlphaFoldDB" id="A0AA97I4D3"/>
<keyword evidence="3 6" id="KW-0812">Transmembrane</keyword>
<evidence type="ECO:0000256" key="3">
    <source>
        <dbReference type="ARBA" id="ARBA00022692"/>
    </source>
</evidence>
<feature type="transmembrane region" description="Helical" evidence="6">
    <location>
        <begin position="388"/>
        <end position="407"/>
    </location>
</feature>
<dbReference type="GO" id="GO:0005886">
    <property type="term" value="C:plasma membrane"/>
    <property type="evidence" value="ECO:0007669"/>
    <property type="project" value="UniProtKB-SubCell"/>
</dbReference>
<dbReference type="PANTHER" id="PTHR30250:SF11">
    <property type="entry name" value="O-ANTIGEN TRANSPORTER-RELATED"/>
    <property type="match status" value="1"/>
</dbReference>
<keyword evidence="2" id="KW-1003">Cell membrane</keyword>
<keyword evidence="4 6" id="KW-1133">Transmembrane helix</keyword>
<dbReference type="GeneID" id="85229817"/>
<dbReference type="Proteomes" id="UP001301797">
    <property type="component" value="Chromosome"/>
</dbReference>
<feature type="transmembrane region" description="Helical" evidence="6">
    <location>
        <begin position="52"/>
        <end position="75"/>
    </location>
</feature>
<evidence type="ECO:0000313" key="7">
    <source>
        <dbReference type="EMBL" id="WOF16394.1"/>
    </source>
</evidence>
<organism evidence="7 8">
    <name type="scientific">Methanochimaera problematica</name>
    <dbReference type="NCBI Taxonomy" id="2609417"/>
    <lineage>
        <taxon>Archaea</taxon>
        <taxon>Methanobacteriati</taxon>
        <taxon>Methanobacteriota</taxon>
        <taxon>Stenosarchaea group</taxon>
        <taxon>Methanomicrobia</taxon>
        <taxon>Methanomicrobiales</taxon>
        <taxon>Methanomicrobiaceae</taxon>
        <taxon>Methanochimaera</taxon>
    </lineage>
</organism>
<feature type="transmembrane region" description="Helical" evidence="6">
    <location>
        <begin position="419"/>
        <end position="440"/>
    </location>
</feature>
<gene>
    <name evidence="7" type="ORF">F1737_06575</name>
</gene>
<keyword evidence="8" id="KW-1185">Reference proteome</keyword>
<dbReference type="Pfam" id="PF01943">
    <property type="entry name" value="Polysacc_synt"/>
    <property type="match status" value="1"/>
</dbReference>
<feature type="transmembrane region" description="Helical" evidence="6">
    <location>
        <begin position="253"/>
        <end position="273"/>
    </location>
</feature>
<feature type="transmembrane region" description="Helical" evidence="6">
    <location>
        <begin position="294"/>
        <end position="313"/>
    </location>
</feature>
<feature type="transmembrane region" description="Helical" evidence="6">
    <location>
        <begin position="87"/>
        <end position="114"/>
    </location>
</feature>
<reference evidence="7 8" key="1">
    <citation type="submission" date="2019-09" db="EMBL/GenBank/DDBJ databases">
        <title>The complete genome of Methanoplanus sp. FWC-SCC4.</title>
        <authorList>
            <person name="Chen S.-C."/>
            <person name="Zhou Y.-Z."/>
            <person name="Lai M.-C."/>
        </authorList>
    </citation>
    <scope>NUCLEOTIDE SEQUENCE [LARGE SCALE GENOMIC DNA]</scope>
    <source>
        <strain evidence="7 8">FWC-SCC4</strain>
    </source>
</reference>
<feature type="transmembrane region" description="Helical" evidence="6">
    <location>
        <begin position="178"/>
        <end position="195"/>
    </location>
</feature>
<keyword evidence="5 6" id="KW-0472">Membrane</keyword>
<evidence type="ECO:0000256" key="2">
    <source>
        <dbReference type="ARBA" id="ARBA00022475"/>
    </source>
</evidence>
<dbReference type="InterPro" id="IPR050833">
    <property type="entry name" value="Poly_Biosynth_Transport"/>
</dbReference>
<comment type="subcellular location">
    <subcellularLocation>
        <location evidence="1">Cell membrane</location>
        <topology evidence="1">Multi-pass membrane protein</topology>
    </subcellularLocation>
</comment>
<dbReference type="EMBL" id="CP043875">
    <property type="protein sequence ID" value="WOF16394.1"/>
    <property type="molecule type" value="Genomic_DNA"/>
</dbReference>
<dbReference type="InterPro" id="IPR002797">
    <property type="entry name" value="Polysacc_synth"/>
</dbReference>
<proteinExistence type="predicted"/>
<feature type="transmembrane region" description="Helical" evidence="6">
    <location>
        <begin position="120"/>
        <end position="144"/>
    </location>
</feature>
<feature type="transmembrane region" description="Helical" evidence="6">
    <location>
        <begin position="361"/>
        <end position="382"/>
    </location>
</feature>
<feature type="transmembrane region" description="Helical" evidence="6">
    <location>
        <begin position="446"/>
        <end position="465"/>
    </location>
</feature>
<evidence type="ECO:0000313" key="8">
    <source>
        <dbReference type="Proteomes" id="UP001301797"/>
    </source>
</evidence>
<evidence type="ECO:0000256" key="1">
    <source>
        <dbReference type="ARBA" id="ARBA00004651"/>
    </source>
</evidence>
<feature type="transmembrane region" description="Helical" evidence="6">
    <location>
        <begin position="325"/>
        <end position="349"/>
    </location>
</feature>
<dbReference type="RefSeq" id="WP_317135808.1">
    <property type="nucleotide sequence ID" value="NZ_CP043875.1"/>
</dbReference>
<sequence>MTPKISDKLMKVDETERQAIISFFSTIILTFFGFFSTVYFAHKLGAEVLGEYGIFIAYFGTFTLFSNAGFGSAAIKKISEGKERDEYFTASAVIRLLLLFATVIAAVIAAPIFVDFSGTGLYPFMIAALIISYFGITVQSSVYGTGKVGLSEIARLSNEIVRIALQIIFVYAGFKSGGLAGGFIAGMLVAAFINLKNNDLKLKSFKIVHLREMYKYSFWIFMASGGAVITSYAGTVLIGYFNANYDVGIYTTVYQFTTIVAFASAALQTALYPKISRWHAEGKTGYIENALSRAITYSLLLALPACAGGIMLGERLLYFLYGADFAKGALALSLLLVAQIFCIFVNLGASSLNAISHPEKSFKAGIVVSAICLLLNLILIPVAGINGAAAATLISFLVGSLIFGYIIKQYVKLKFQKIILRNIVFSTAAMAAVISASMILIKPSDWLSTLLLVSIGAFVYVLVLLKTDKTISDDLKDLLHDLNIPVPGLN</sequence>
<evidence type="ECO:0000256" key="6">
    <source>
        <dbReference type="SAM" id="Phobius"/>
    </source>
</evidence>
<feature type="transmembrane region" description="Helical" evidence="6">
    <location>
        <begin position="216"/>
        <end position="241"/>
    </location>
</feature>
<feature type="transmembrane region" description="Helical" evidence="6">
    <location>
        <begin position="20"/>
        <end position="40"/>
    </location>
</feature>
<evidence type="ECO:0000256" key="5">
    <source>
        <dbReference type="ARBA" id="ARBA00023136"/>
    </source>
</evidence>
<name>A0AA97I4D3_9EURY</name>
<evidence type="ECO:0000256" key="4">
    <source>
        <dbReference type="ARBA" id="ARBA00022989"/>
    </source>
</evidence>
<dbReference type="KEGG" id="mefw:F1737_06575"/>
<protein>
    <submittedName>
        <fullName evidence="7">Flippase</fullName>
    </submittedName>
</protein>
<feature type="transmembrane region" description="Helical" evidence="6">
    <location>
        <begin position="156"/>
        <end position="172"/>
    </location>
</feature>
<accession>A0AA97I4D3</accession>
<dbReference type="CDD" id="cd13128">
    <property type="entry name" value="MATE_Wzx_like"/>
    <property type="match status" value="1"/>
</dbReference>
<dbReference type="PANTHER" id="PTHR30250">
    <property type="entry name" value="PST FAMILY PREDICTED COLANIC ACID TRANSPORTER"/>
    <property type="match status" value="1"/>
</dbReference>